<dbReference type="RefSeq" id="WP_238279544.1">
    <property type="nucleotide sequence ID" value="NZ_BPQL01000061.1"/>
</dbReference>
<reference evidence="5 6" key="1">
    <citation type="submission" date="2024-06" db="EMBL/GenBank/DDBJ databases">
        <title>Genomic Encyclopedia of Type Strains, Phase IV (KMG-IV): sequencing the most valuable type-strain genomes for metagenomic binning, comparative biology and taxonomic classification.</title>
        <authorList>
            <person name="Goeker M."/>
        </authorList>
    </citation>
    <scope>NUCLEOTIDE SEQUENCE [LARGE SCALE GENOMIC DNA]</scope>
    <source>
        <strain evidence="5 6">DSM 21331</strain>
    </source>
</reference>
<dbReference type="InterPro" id="IPR050109">
    <property type="entry name" value="HTH-type_TetR-like_transc_reg"/>
</dbReference>
<dbReference type="SUPFAM" id="SSF46689">
    <property type="entry name" value="Homeodomain-like"/>
    <property type="match status" value="1"/>
</dbReference>
<dbReference type="PROSITE" id="PS50977">
    <property type="entry name" value="HTH_TETR_2"/>
    <property type="match status" value="1"/>
</dbReference>
<accession>A0ABV2LAT0</accession>
<comment type="caution">
    <text evidence="5">The sequence shown here is derived from an EMBL/GenBank/DDBJ whole genome shotgun (WGS) entry which is preliminary data.</text>
</comment>
<evidence type="ECO:0000256" key="2">
    <source>
        <dbReference type="PROSITE-ProRule" id="PRU00335"/>
    </source>
</evidence>
<evidence type="ECO:0000256" key="1">
    <source>
        <dbReference type="ARBA" id="ARBA00023125"/>
    </source>
</evidence>
<dbReference type="Gene3D" id="1.10.10.60">
    <property type="entry name" value="Homeodomain-like"/>
    <property type="match status" value="1"/>
</dbReference>
<dbReference type="InterPro" id="IPR009057">
    <property type="entry name" value="Homeodomain-like_sf"/>
</dbReference>
<feature type="region of interest" description="Disordered" evidence="3">
    <location>
        <begin position="1"/>
        <end position="20"/>
    </location>
</feature>
<dbReference type="PANTHER" id="PTHR30055">
    <property type="entry name" value="HTH-TYPE TRANSCRIPTIONAL REGULATOR RUTR"/>
    <property type="match status" value="1"/>
</dbReference>
<proteinExistence type="predicted"/>
<name>A0ABV2LAT0_9HYPH</name>
<dbReference type="SUPFAM" id="SSF48498">
    <property type="entry name" value="Tetracyclin repressor-like, C-terminal domain"/>
    <property type="match status" value="1"/>
</dbReference>
<dbReference type="Pfam" id="PF14246">
    <property type="entry name" value="TetR_C_7"/>
    <property type="match status" value="1"/>
</dbReference>
<evidence type="ECO:0000313" key="5">
    <source>
        <dbReference type="EMBL" id="MET3694953.1"/>
    </source>
</evidence>
<keyword evidence="1 2" id="KW-0238">DNA-binding</keyword>
<feature type="DNA-binding region" description="H-T-H motif" evidence="2">
    <location>
        <begin position="44"/>
        <end position="63"/>
    </location>
</feature>
<dbReference type="InterPro" id="IPR001647">
    <property type="entry name" value="HTH_TetR"/>
</dbReference>
<dbReference type="PANTHER" id="PTHR30055:SF146">
    <property type="entry name" value="HTH-TYPE TRANSCRIPTIONAL DUAL REGULATOR CECR"/>
    <property type="match status" value="1"/>
</dbReference>
<dbReference type="InterPro" id="IPR039536">
    <property type="entry name" value="TetR_C_Proteobacteria"/>
</dbReference>
<protein>
    <submittedName>
        <fullName evidence="5">AcrR family transcriptional regulator</fullName>
    </submittedName>
</protein>
<dbReference type="Gene3D" id="1.10.357.10">
    <property type="entry name" value="Tetracycline Repressor, domain 2"/>
    <property type="match status" value="1"/>
</dbReference>
<gene>
    <name evidence="5" type="ORF">ABID43_004518</name>
</gene>
<dbReference type="Pfam" id="PF00440">
    <property type="entry name" value="TetR_N"/>
    <property type="match status" value="1"/>
</dbReference>
<sequence length="235" mass="25554">MAIEEAHPPRRVGRPRRGTEGEATRRIIDAAIPIFLADGFEAASVDAIAAAAGASKKTVYTKFTSKADLFEASCLRFIETHMPRVEMEAALGGSTAECLYRIAHAVLTAAITPSCIALRRIAAAEAVRFPEFARTLHDFGHARISILIEQSLALGVKRGDIAVDDLRFAADYFVNVAIIPPLDRATFGIERPELTHIKRETLCRTIDTFLRAFQPGPAPIPGGTLHGLPERLTAR</sequence>
<dbReference type="InterPro" id="IPR036271">
    <property type="entry name" value="Tet_transcr_reg_TetR-rel_C_sf"/>
</dbReference>
<dbReference type="PRINTS" id="PR00455">
    <property type="entry name" value="HTHTETR"/>
</dbReference>
<organism evidence="5 6">
    <name type="scientific">Methylobacterium goesingense</name>
    <dbReference type="NCBI Taxonomy" id="243690"/>
    <lineage>
        <taxon>Bacteria</taxon>
        <taxon>Pseudomonadati</taxon>
        <taxon>Pseudomonadota</taxon>
        <taxon>Alphaproteobacteria</taxon>
        <taxon>Hyphomicrobiales</taxon>
        <taxon>Methylobacteriaceae</taxon>
        <taxon>Methylobacterium</taxon>
    </lineage>
</organism>
<keyword evidence="6" id="KW-1185">Reference proteome</keyword>
<evidence type="ECO:0000256" key="3">
    <source>
        <dbReference type="SAM" id="MobiDB-lite"/>
    </source>
</evidence>
<evidence type="ECO:0000313" key="6">
    <source>
        <dbReference type="Proteomes" id="UP001549145"/>
    </source>
</evidence>
<dbReference type="Proteomes" id="UP001549145">
    <property type="component" value="Unassembled WGS sequence"/>
</dbReference>
<evidence type="ECO:0000259" key="4">
    <source>
        <dbReference type="PROSITE" id="PS50977"/>
    </source>
</evidence>
<feature type="domain" description="HTH tetR-type" evidence="4">
    <location>
        <begin position="21"/>
        <end position="81"/>
    </location>
</feature>
<dbReference type="EMBL" id="JBEPMM010000020">
    <property type="protein sequence ID" value="MET3694953.1"/>
    <property type="molecule type" value="Genomic_DNA"/>
</dbReference>